<dbReference type="EMBL" id="CARXXK010000001">
    <property type="protein sequence ID" value="CAI6348621.1"/>
    <property type="molecule type" value="Genomic_DNA"/>
</dbReference>
<keyword evidence="3" id="KW-1185">Reference proteome</keyword>
<sequence length="829" mass="95955">MSKYITKSKQQAYLVWNVEKCTLIGVYSKHLSTVLCGIFSPCDADIVFTGSADHSIHSWRLSKDLHNYTTEFKKNQDTPNIVKEKIVTKVADNSTTDSSKEQSNKIQQFPLSSYELFIGKHLEKAVDKFINSKYSNNVSVDEDINYLAFFGTNTEMKKFLVNEYSALKKKSSNQMIPCMNNINIWGQNLEGYFKDAIATKTISDWMIAVAPSVSYELWTKMCDVYASQLEDVGEVTKASTYLVAIKKYDEAATMLLKNNLFREALAIAKSQDKQNDEIVLEITKKWAEYNILHGHPKEAAHCFLSINDTRNAILCLTKIKQVKELSLAAKLARYVDEDMEESLVVNLLKTEYFRHHKWNEARDLLKNHPKLNYLNMWTGVHEAMYEFDPKVTHIIIKNWICATSNEENFSIFNYILEHVEYKPDYYDKLLKIVGSEFISDASLLMPMITVFLAGQFCLIALQYQKTGIFTVDSQKRLIKCFALAYNYETVYIDSNSKFNKILSRLIMWIFPKGPLTLDSYVHFELNDNLIKSIRAYLCYTCFSWLKTLYTSINKKLNLPVDEDISDKEKYFSEIIILTQQFQQLLNNYIHDIMDLETSNYFKAKKEIERINQLLTTSSTEVSIGSINEEVIGCIESIKSEDENENTEIVDSKVIITSEANELKHLKSLTENMKECNIDNITNFNKLEHEESNSLQNKEINNLQNNNNANTDCDIVCTNVNPTKIHEIHMEENNSLANSNDLLVERETCKKEVYQFYQNLKSELNKFDLNDQSPVKHIAHLEIEASKKKELEQIVTEFENKRINSPNPFSLIAELKKFIHDLDINFKYDN</sequence>
<dbReference type="GO" id="GO:0032797">
    <property type="term" value="C:SMN complex"/>
    <property type="evidence" value="ECO:0007669"/>
    <property type="project" value="TreeGrafter"/>
</dbReference>
<dbReference type="Pfam" id="PF23774">
    <property type="entry name" value="TPR_GEMI5"/>
    <property type="match status" value="1"/>
</dbReference>
<dbReference type="Proteomes" id="UP001160148">
    <property type="component" value="Unassembled WGS sequence"/>
</dbReference>
<evidence type="ECO:0000313" key="2">
    <source>
        <dbReference type="EMBL" id="CAI6348621.1"/>
    </source>
</evidence>
<protein>
    <recommendedName>
        <fullName evidence="1">Gem-associated protein 5 TPR domain-containing protein</fullName>
    </recommendedName>
</protein>
<dbReference type="GO" id="GO:0005634">
    <property type="term" value="C:nucleus"/>
    <property type="evidence" value="ECO:0007669"/>
    <property type="project" value="TreeGrafter"/>
</dbReference>
<accession>A0AAV0VWH6</accession>
<organism evidence="2 3">
    <name type="scientific">Macrosiphum euphorbiae</name>
    <name type="common">potato aphid</name>
    <dbReference type="NCBI Taxonomy" id="13131"/>
    <lineage>
        <taxon>Eukaryota</taxon>
        <taxon>Metazoa</taxon>
        <taxon>Ecdysozoa</taxon>
        <taxon>Arthropoda</taxon>
        <taxon>Hexapoda</taxon>
        <taxon>Insecta</taxon>
        <taxon>Pterygota</taxon>
        <taxon>Neoptera</taxon>
        <taxon>Paraneoptera</taxon>
        <taxon>Hemiptera</taxon>
        <taxon>Sternorrhyncha</taxon>
        <taxon>Aphidomorpha</taxon>
        <taxon>Aphidoidea</taxon>
        <taxon>Aphididae</taxon>
        <taxon>Macrosiphini</taxon>
        <taxon>Macrosiphum</taxon>
    </lineage>
</organism>
<feature type="domain" description="Gem-associated protein 5 TPR" evidence="1">
    <location>
        <begin position="147"/>
        <end position="358"/>
    </location>
</feature>
<dbReference type="InterPro" id="IPR052640">
    <property type="entry name" value="Gemin-5"/>
</dbReference>
<dbReference type="AlphaFoldDB" id="A0AAV0VWH6"/>
<evidence type="ECO:0000259" key="1">
    <source>
        <dbReference type="Pfam" id="PF23774"/>
    </source>
</evidence>
<dbReference type="PANTHER" id="PTHR46362">
    <property type="entry name" value="GEM-ASSOCIATED PROTEIN 5"/>
    <property type="match status" value="1"/>
</dbReference>
<name>A0AAV0VWH6_9HEMI</name>
<dbReference type="SUPFAM" id="SSF50978">
    <property type="entry name" value="WD40 repeat-like"/>
    <property type="match status" value="1"/>
</dbReference>
<gene>
    <name evidence="2" type="ORF">MEUPH1_LOCUS5280</name>
</gene>
<dbReference type="GO" id="GO:0000387">
    <property type="term" value="P:spliceosomal snRNP assembly"/>
    <property type="evidence" value="ECO:0007669"/>
    <property type="project" value="TreeGrafter"/>
</dbReference>
<dbReference type="InterPro" id="IPR015943">
    <property type="entry name" value="WD40/YVTN_repeat-like_dom_sf"/>
</dbReference>
<dbReference type="InterPro" id="IPR036322">
    <property type="entry name" value="WD40_repeat_dom_sf"/>
</dbReference>
<dbReference type="GO" id="GO:0003730">
    <property type="term" value="F:mRNA 3'-UTR binding"/>
    <property type="evidence" value="ECO:0007669"/>
    <property type="project" value="TreeGrafter"/>
</dbReference>
<reference evidence="2 3" key="1">
    <citation type="submission" date="2023-01" db="EMBL/GenBank/DDBJ databases">
        <authorList>
            <person name="Whitehead M."/>
        </authorList>
    </citation>
    <scope>NUCLEOTIDE SEQUENCE [LARGE SCALE GENOMIC DNA]</scope>
</reference>
<evidence type="ECO:0000313" key="3">
    <source>
        <dbReference type="Proteomes" id="UP001160148"/>
    </source>
</evidence>
<dbReference type="InterPro" id="IPR056421">
    <property type="entry name" value="TPR_GEMI5"/>
</dbReference>
<comment type="caution">
    <text evidence="2">The sequence shown here is derived from an EMBL/GenBank/DDBJ whole genome shotgun (WGS) entry which is preliminary data.</text>
</comment>
<dbReference type="Gene3D" id="2.130.10.10">
    <property type="entry name" value="YVTN repeat-like/Quinoprotein amine dehydrogenase"/>
    <property type="match status" value="1"/>
</dbReference>
<dbReference type="PANTHER" id="PTHR46362:SF1">
    <property type="entry name" value="GEM-ASSOCIATED PROTEIN 5"/>
    <property type="match status" value="1"/>
</dbReference>
<proteinExistence type="predicted"/>